<feature type="compositionally biased region" description="Polar residues" evidence="3">
    <location>
        <begin position="80"/>
        <end position="105"/>
    </location>
</feature>
<dbReference type="PANTHER" id="PTHR31636">
    <property type="entry name" value="OSJNBA0084A10.13 PROTEIN-RELATED"/>
    <property type="match status" value="1"/>
</dbReference>
<evidence type="ECO:0000256" key="3">
    <source>
        <dbReference type="SAM" id="MobiDB-lite"/>
    </source>
</evidence>
<dbReference type="AlphaFoldDB" id="A0A4P9IUU0"/>
<keyword evidence="1" id="KW-0805">Transcription regulation</keyword>
<proteinExistence type="evidence at transcript level"/>
<dbReference type="InterPro" id="IPR005202">
    <property type="entry name" value="TF_GRAS"/>
</dbReference>
<feature type="region of interest" description="Disordered" evidence="3">
    <location>
        <begin position="80"/>
        <end position="111"/>
    </location>
</feature>
<dbReference type="EMBL" id="MK153765">
    <property type="protein sequence ID" value="QCU71495.1"/>
    <property type="molecule type" value="mRNA"/>
</dbReference>
<sequence>MDRLFTSRLADYQSEHPLSCFNSNKNCEDADTPRHIDSYNNHLSQFVLPSRRDKSRQCNSFMEDEDFSFKQFLPFKEMFNSNQTGKGTTGPNQFSGTRATSSRSSEVPDPSLFSELNPSFPEEFGPAGSRRWASNLLLECARAIAENEKSRTQHLLWMLNELSSPYGDCEQKLASYFLQAFFCKITDTGPRCYTTLCSAAEKTYSFDSTRKMILKFQESSPWTTFGHVAANGAILESFEGEMKLHIVDLSNTFCTQWPTLLEALATRSDDTPHLRLTTVVTSKEATAMKVMKEIGQRMEKFARLMGVPFEFSVIHQHHLHKLNVGALKIRPDEALAINCIHSLQRVTKNGRDSILSTFYSMNPKIVTVVEDEVDLTHEDFGDCFSECLRFFSLFFDSLEESFSRTSNERLMLERTSARSIVNILACEDSEVYERREKGAQWAWRLKEAGFIHAAFSDDVVDDVRALLKRYKEGWGHCSNSDGLFLTWKEQCAIWASAWKPCL</sequence>
<name>A0A4P9IUU0_PINMS</name>
<keyword evidence="2" id="KW-0804">Transcription</keyword>
<organism evidence="4">
    <name type="scientific">Pinus massoniana</name>
    <name type="common">Chinese red pine</name>
    <dbReference type="NCBI Taxonomy" id="88730"/>
    <lineage>
        <taxon>Eukaryota</taxon>
        <taxon>Viridiplantae</taxon>
        <taxon>Streptophyta</taxon>
        <taxon>Embryophyta</taxon>
        <taxon>Tracheophyta</taxon>
        <taxon>Spermatophyta</taxon>
        <taxon>Pinopsida</taxon>
        <taxon>Pinidae</taxon>
        <taxon>Conifers I</taxon>
        <taxon>Pinales</taxon>
        <taxon>Pinaceae</taxon>
        <taxon>Pinus</taxon>
        <taxon>Pinus subgen. Pinus</taxon>
    </lineage>
</organism>
<evidence type="ECO:0000256" key="1">
    <source>
        <dbReference type="ARBA" id="ARBA00023015"/>
    </source>
</evidence>
<gene>
    <name evidence="4" type="primary">SHR</name>
</gene>
<dbReference type="PROSITE" id="PS50985">
    <property type="entry name" value="GRAS"/>
    <property type="match status" value="1"/>
</dbReference>
<protein>
    <submittedName>
        <fullName evidence="4">Short-root transcription factor</fullName>
    </submittedName>
</protein>
<evidence type="ECO:0000313" key="4">
    <source>
        <dbReference type="EMBL" id="QCU71495.1"/>
    </source>
</evidence>
<dbReference type="Pfam" id="PF03514">
    <property type="entry name" value="GRAS"/>
    <property type="match status" value="1"/>
</dbReference>
<evidence type="ECO:0000256" key="2">
    <source>
        <dbReference type="ARBA" id="ARBA00023163"/>
    </source>
</evidence>
<reference evidence="4" key="1">
    <citation type="journal article" date="2019" name="Forests">
        <title>Selection of Suitable Reference Genes in Pinus massoniana Lamb. Under Different Abiotic Stresses for qPCR Normalization.</title>
        <authorList>
            <person name="Zhu P."/>
            <person name="Ma Y."/>
            <person name="Zhu L."/>
            <person name="Chen Y."/>
            <person name="Li R."/>
            <person name="Ji K."/>
        </authorList>
    </citation>
    <scope>NUCLEOTIDE SEQUENCE</scope>
</reference>
<accession>A0A4P9IUU0</accession>